<evidence type="ECO:0000313" key="3">
    <source>
        <dbReference type="Proteomes" id="UP000031967"/>
    </source>
</evidence>
<dbReference type="Pfam" id="PF10694">
    <property type="entry name" value="DUF2500"/>
    <property type="match status" value="1"/>
</dbReference>
<name>A0ABR5AJZ6_9BACL</name>
<evidence type="ECO:0008006" key="4">
    <source>
        <dbReference type="Google" id="ProtNLM"/>
    </source>
</evidence>
<reference evidence="2 3" key="1">
    <citation type="submission" date="2014-12" db="EMBL/GenBank/DDBJ databases">
        <title>Draft genome sequence of Paenibacillus kamchatkensis strain B-2647.</title>
        <authorList>
            <person name="Karlyshev A.V."/>
            <person name="Kudryashova E.B."/>
        </authorList>
    </citation>
    <scope>NUCLEOTIDE SEQUENCE [LARGE SCALE GENOMIC DNA]</scope>
    <source>
        <strain evidence="2 3">VKM B-2647</strain>
    </source>
</reference>
<dbReference type="Gene3D" id="2.40.50.660">
    <property type="match status" value="1"/>
</dbReference>
<proteinExistence type="predicted"/>
<organism evidence="2 3">
    <name type="scientific">Gordoniibacillus kamchatkensis</name>
    <dbReference type="NCBI Taxonomy" id="1590651"/>
    <lineage>
        <taxon>Bacteria</taxon>
        <taxon>Bacillati</taxon>
        <taxon>Bacillota</taxon>
        <taxon>Bacilli</taxon>
        <taxon>Bacillales</taxon>
        <taxon>Paenibacillaceae</taxon>
        <taxon>Gordoniibacillus</taxon>
    </lineage>
</organism>
<keyword evidence="1" id="KW-0812">Transmembrane</keyword>
<dbReference type="InterPro" id="IPR019635">
    <property type="entry name" value="DUF2500"/>
</dbReference>
<evidence type="ECO:0000313" key="2">
    <source>
        <dbReference type="EMBL" id="KIL41285.1"/>
    </source>
</evidence>
<evidence type="ECO:0000256" key="1">
    <source>
        <dbReference type="SAM" id="Phobius"/>
    </source>
</evidence>
<keyword evidence="1" id="KW-1133">Transmembrane helix</keyword>
<keyword evidence="3" id="KW-1185">Reference proteome</keyword>
<keyword evidence="1" id="KW-0472">Membrane</keyword>
<dbReference type="EMBL" id="JXAK01000011">
    <property type="protein sequence ID" value="KIL41285.1"/>
    <property type="molecule type" value="Genomic_DNA"/>
</dbReference>
<protein>
    <recommendedName>
        <fullName evidence="4">DUF2500 domain-containing protein</fullName>
    </recommendedName>
</protein>
<comment type="caution">
    <text evidence="2">The sequence shown here is derived from an EMBL/GenBank/DDBJ whole genome shotgun (WGS) entry which is preliminary data.</text>
</comment>
<dbReference type="Proteomes" id="UP000031967">
    <property type="component" value="Unassembled WGS sequence"/>
</dbReference>
<accession>A0ABR5AJZ6</accession>
<sequence>MQASFGGPPPLFQFMFVLIPTIVVVGIGYVIISSFVRWARNNASPVLTREAAVVAKRSRVRGGGETGASTSYFATFELEDSSRIELPLKGRAYGLLAEGDRGMLTYQGTRYLGFERRR</sequence>
<feature type="transmembrane region" description="Helical" evidence="1">
    <location>
        <begin position="12"/>
        <end position="32"/>
    </location>
</feature>
<dbReference type="RefSeq" id="WP_041047172.1">
    <property type="nucleotide sequence ID" value="NZ_JXAK01000011.1"/>
</dbReference>
<gene>
    <name evidence="2" type="ORF">SD70_08560</name>
</gene>